<dbReference type="OrthoDB" id="567691at2759"/>
<feature type="region of interest" description="Disordered" evidence="1">
    <location>
        <begin position="501"/>
        <end position="610"/>
    </location>
</feature>
<comment type="caution">
    <text evidence="2">The sequence shown here is derived from an EMBL/GenBank/DDBJ whole genome shotgun (WGS) entry which is preliminary data.</text>
</comment>
<dbReference type="Proteomes" id="UP000467841">
    <property type="component" value="Unassembled WGS sequence"/>
</dbReference>
<evidence type="ECO:0000313" key="3">
    <source>
        <dbReference type="Proteomes" id="UP000467841"/>
    </source>
</evidence>
<dbReference type="PANTHER" id="PTHR16897">
    <property type="entry name" value="OS10G0105400 PROTEIN"/>
    <property type="match status" value="1"/>
</dbReference>
<gene>
    <name evidence="2" type="ORF">MERR_LOCUS47886</name>
</gene>
<evidence type="ECO:0000256" key="1">
    <source>
        <dbReference type="SAM" id="MobiDB-lite"/>
    </source>
</evidence>
<protein>
    <submittedName>
        <fullName evidence="2">Uncharacterized protein</fullName>
    </submittedName>
</protein>
<feature type="region of interest" description="Disordered" evidence="1">
    <location>
        <begin position="843"/>
        <end position="925"/>
    </location>
</feature>
<feature type="compositionally biased region" description="Basic and acidic residues" evidence="1">
    <location>
        <begin position="668"/>
        <end position="679"/>
    </location>
</feature>
<reference evidence="2" key="1">
    <citation type="submission" date="2020-01" db="EMBL/GenBank/DDBJ databases">
        <authorList>
            <person name="Mishra B."/>
        </authorList>
    </citation>
    <scope>NUCLEOTIDE SEQUENCE [LARGE SCALE GENOMIC DNA]</scope>
</reference>
<feature type="compositionally biased region" description="Acidic residues" evidence="1">
    <location>
        <begin position="552"/>
        <end position="564"/>
    </location>
</feature>
<proteinExistence type="predicted"/>
<organism evidence="2 3">
    <name type="scientific">Microthlaspi erraticum</name>
    <dbReference type="NCBI Taxonomy" id="1685480"/>
    <lineage>
        <taxon>Eukaryota</taxon>
        <taxon>Viridiplantae</taxon>
        <taxon>Streptophyta</taxon>
        <taxon>Embryophyta</taxon>
        <taxon>Tracheophyta</taxon>
        <taxon>Spermatophyta</taxon>
        <taxon>Magnoliopsida</taxon>
        <taxon>eudicotyledons</taxon>
        <taxon>Gunneridae</taxon>
        <taxon>Pentapetalae</taxon>
        <taxon>rosids</taxon>
        <taxon>malvids</taxon>
        <taxon>Brassicales</taxon>
        <taxon>Brassicaceae</taxon>
        <taxon>Coluteocarpeae</taxon>
        <taxon>Microthlaspi</taxon>
    </lineage>
</organism>
<name>A0A6D2L265_9BRAS</name>
<feature type="compositionally biased region" description="Polar residues" evidence="1">
    <location>
        <begin position="682"/>
        <end position="707"/>
    </location>
</feature>
<dbReference type="EMBL" id="CACVBM020001829">
    <property type="protein sequence ID" value="CAA7060650.1"/>
    <property type="molecule type" value="Genomic_DNA"/>
</dbReference>
<evidence type="ECO:0000313" key="2">
    <source>
        <dbReference type="EMBL" id="CAA7060650.1"/>
    </source>
</evidence>
<sequence>MMPGLAQRNDQYSFGFWSKEIDGVSYNQLQKFWSELSPKARQELLKIDKQTLFEQARKNMYCSRCNGLLLEGFLQIVMHGKSLHPEGSIGNSPGNKSGGSKYNSVVSNGCGDEMQDPSVHPWGGLTTTRDGSLTLLDCYLYAKSLKGLQNVFDSAPARERERELLYPDACGGGGRGWISQGMAGYGRGHGTRETCALHTARLSCDTLVDFWSALSEETRQSLLRMKEEDFMERLRYRFDSKRFCRDCRRNVIREFKELKELKRMRREPRCTTWFCVADTAFQYEVSIDSVQADWRETFAENPGLYQHFEWAIGTERGKGDIRKFENVGMKGRVQANGLDLRGLNSCYITLRAYKVDGRFSDVIVKAHVQKGQHCVHGRLVVGDGFVSIKRGESIRRFFEHAEEAEEEEDEDMMDRDGNDLDGECSRPQKHAKSPELAREFLLDAATVIFKEQVEKAFREGTARQNAHSIFVCLTLKLLEQRVHVACKEIITLEKQVKLLEEEEKEKREEEERKEKKRTKEREKKLRRKERLKEKEKGKEKKNPETLLVSSREEEEELPNIDDEINNTINCEESEIETGDADLSPPGSPNDQEGQCLDGCPSPGIEDHYCDSPDREIIDLEDENDYCTNDHQRPVHQNARYWKEMQSDPSLRWSDKRRYSENPSFASRSEARHRNDRLEVTSRGFNGSNRQLRVKASKTSGVNGTKSQISERFDYDSCSCKPSSEYRAKVEPSISATRSTRDPKTLPSSDSAPDASKPVFRGNRYNQPDHTRELRLKSKVPNPSSTRDSPHSKQVWEPMEPKKYPRSNSDSEVTVRCSEIEDTGIAENSSDLLTQCKAPEKLDNAKLKDKNSMESGETKNGWHLKDPMMSSTSSSDNCSSCLSEGESNTVSSNNGNTESSSTSDSEDTSQQSEGRENTAVGGTQNDILITDTTGKCKISEAPIAVTGNITDTNSNSNMPHGVVNAQLQGGMFPQMLNHNLQFPVFQAASPMGYFHQAQPVSWSAAPANGLVPFPHPNPYLYTGPLGYSMNGDSPLCLQYGNPLNHAATPFFSPGPVPVFHPYSKANTEDQAQPPMEVNSLSQPVTQTVSEDSFSLFHFSGPVGLSTGNKSKPAHSKDGVLRDLVGNGDTKAKEGREVEEYNLFATSNGLRFSLF</sequence>
<feature type="region of interest" description="Disordered" evidence="1">
    <location>
        <begin position="1105"/>
        <end position="1126"/>
    </location>
</feature>
<dbReference type="PANTHER" id="PTHR16897:SF2">
    <property type="entry name" value="OS03G0226600 PROTEIN"/>
    <property type="match status" value="1"/>
</dbReference>
<feature type="compositionally biased region" description="Basic and acidic residues" evidence="1">
    <location>
        <begin position="530"/>
        <end position="543"/>
    </location>
</feature>
<feature type="compositionally biased region" description="Low complexity" evidence="1">
    <location>
        <begin position="869"/>
        <end position="911"/>
    </location>
</feature>
<keyword evidence="3" id="KW-1185">Reference proteome</keyword>
<feature type="compositionally biased region" description="Low complexity" evidence="1">
    <location>
        <begin position="746"/>
        <end position="755"/>
    </location>
</feature>
<dbReference type="AlphaFoldDB" id="A0A6D2L265"/>
<feature type="compositionally biased region" description="Basic and acidic residues" evidence="1">
    <location>
        <begin position="501"/>
        <end position="523"/>
    </location>
</feature>
<accession>A0A6D2L265</accession>
<feature type="compositionally biased region" description="Basic and acidic residues" evidence="1">
    <location>
        <begin position="766"/>
        <end position="775"/>
    </location>
</feature>
<feature type="region of interest" description="Disordered" evidence="1">
    <location>
        <begin position="625"/>
        <end position="814"/>
    </location>
</feature>